<feature type="compositionally biased region" description="Low complexity" evidence="8">
    <location>
        <begin position="304"/>
        <end position="346"/>
    </location>
</feature>
<comment type="similarity">
    <text evidence="2">Belongs to the Mediator complex subunit 13 family.</text>
</comment>
<reference evidence="10 11" key="1">
    <citation type="submission" date="2024-03" db="EMBL/GenBank/DDBJ databases">
        <title>The Acrasis kona genome and developmental transcriptomes reveal deep origins of eukaryotic multicellular pathways.</title>
        <authorList>
            <person name="Sheikh S."/>
            <person name="Fu C.-J."/>
            <person name="Brown M.W."/>
            <person name="Baldauf S.L."/>
        </authorList>
    </citation>
    <scope>NUCLEOTIDE SEQUENCE [LARGE SCALE GENOMIC DNA]</scope>
    <source>
        <strain evidence="10 11">ATCC MYA-3509</strain>
    </source>
</reference>
<accession>A0AAW2ZA97</accession>
<protein>
    <recommendedName>
        <fullName evidence="3">Mediator of RNA polymerase II transcription subunit 13</fullName>
    </recommendedName>
</protein>
<feature type="compositionally biased region" description="Basic residues" evidence="8">
    <location>
        <begin position="250"/>
        <end position="259"/>
    </location>
</feature>
<evidence type="ECO:0000313" key="10">
    <source>
        <dbReference type="EMBL" id="KAL0485602.1"/>
    </source>
</evidence>
<keyword evidence="11" id="KW-1185">Reference proteome</keyword>
<feature type="compositionally biased region" description="Low complexity" evidence="8">
    <location>
        <begin position="927"/>
        <end position="940"/>
    </location>
</feature>
<dbReference type="AlphaFoldDB" id="A0AAW2ZA97"/>
<evidence type="ECO:0000256" key="4">
    <source>
        <dbReference type="ARBA" id="ARBA00022491"/>
    </source>
</evidence>
<dbReference type="Proteomes" id="UP001431209">
    <property type="component" value="Unassembled WGS sequence"/>
</dbReference>
<evidence type="ECO:0000256" key="3">
    <source>
        <dbReference type="ARBA" id="ARBA00019618"/>
    </source>
</evidence>
<comment type="caution">
    <text evidence="10">The sequence shown here is derived from an EMBL/GenBank/DDBJ whole genome shotgun (WGS) entry which is preliminary data.</text>
</comment>
<gene>
    <name evidence="10" type="ORF">AKO1_003177</name>
</gene>
<dbReference type="EMBL" id="JAOPGA020001154">
    <property type="protein sequence ID" value="KAL0485602.1"/>
    <property type="molecule type" value="Genomic_DNA"/>
</dbReference>
<dbReference type="PANTHER" id="PTHR48249">
    <property type="entry name" value="MEDIATOR OF RNA POLYMERASE II TRANSCRIPTION SUBUNIT 13"/>
    <property type="match status" value="1"/>
</dbReference>
<feature type="compositionally biased region" description="Basic residues" evidence="8">
    <location>
        <begin position="486"/>
        <end position="501"/>
    </location>
</feature>
<dbReference type="InterPro" id="IPR051139">
    <property type="entry name" value="Mediator_complx_sub13"/>
</dbReference>
<dbReference type="GO" id="GO:0003713">
    <property type="term" value="F:transcription coactivator activity"/>
    <property type="evidence" value="ECO:0007669"/>
    <property type="project" value="TreeGrafter"/>
</dbReference>
<evidence type="ECO:0000256" key="1">
    <source>
        <dbReference type="ARBA" id="ARBA00004123"/>
    </source>
</evidence>
<feature type="compositionally biased region" description="Basic residues" evidence="8">
    <location>
        <begin position="287"/>
        <end position="298"/>
    </location>
</feature>
<dbReference type="InterPro" id="IPR041285">
    <property type="entry name" value="MID_MedPIWI"/>
</dbReference>
<dbReference type="GO" id="GO:0045944">
    <property type="term" value="P:positive regulation of transcription by RNA polymerase II"/>
    <property type="evidence" value="ECO:0007669"/>
    <property type="project" value="TreeGrafter"/>
</dbReference>
<evidence type="ECO:0000256" key="2">
    <source>
        <dbReference type="ARBA" id="ARBA00009354"/>
    </source>
</evidence>
<evidence type="ECO:0000256" key="8">
    <source>
        <dbReference type="SAM" id="MobiDB-lite"/>
    </source>
</evidence>
<proteinExistence type="inferred from homology"/>
<feature type="region of interest" description="Disordered" evidence="8">
    <location>
        <begin position="447"/>
        <end position="513"/>
    </location>
</feature>
<dbReference type="Pfam" id="PF18296">
    <property type="entry name" value="MID_MedPIWI"/>
    <property type="match status" value="1"/>
</dbReference>
<keyword evidence="6" id="KW-0804">Transcription</keyword>
<name>A0AAW2ZA97_9EUKA</name>
<dbReference type="PANTHER" id="PTHR48249:SF3">
    <property type="entry name" value="MEDIATOR OF RNA POLYMERASE II TRANSCRIPTION SUBUNIT 13"/>
    <property type="match status" value="1"/>
</dbReference>
<feature type="domain" description="MID" evidence="9">
    <location>
        <begin position="726"/>
        <end position="884"/>
    </location>
</feature>
<evidence type="ECO:0000256" key="6">
    <source>
        <dbReference type="ARBA" id="ARBA00023163"/>
    </source>
</evidence>
<keyword evidence="7" id="KW-0539">Nucleus</keyword>
<evidence type="ECO:0000313" key="11">
    <source>
        <dbReference type="Proteomes" id="UP001431209"/>
    </source>
</evidence>
<keyword evidence="4" id="KW-0678">Repressor</keyword>
<feature type="region of interest" description="Disordered" evidence="8">
    <location>
        <begin position="921"/>
        <end position="940"/>
    </location>
</feature>
<comment type="subcellular location">
    <subcellularLocation>
        <location evidence="1">Nucleus</location>
    </subcellularLocation>
</comment>
<feature type="compositionally biased region" description="Polar residues" evidence="8">
    <location>
        <begin position="171"/>
        <end position="190"/>
    </location>
</feature>
<feature type="region of interest" description="Disordered" evidence="8">
    <location>
        <begin position="285"/>
        <end position="350"/>
    </location>
</feature>
<feature type="compositionally biased region" description="Polar residues" evidence="8">
    <location>
        <begin position="447"/>
        <end position="479"/>
    </location>
</feature>
<evidence type="ECO:0000256" key="7">
    <source>
        <dbReference type="ARBA" id="ARBA00023242"/>
    </source>
</evidence>
<evidence type="ECO:0000259" key="9">
    <source>
        <dbReference type="Pfam" id="PF18296"/>
    </source>
</evidence>
<organism evidence="10 11">
    <name type="scientific">Acrasis kona</name>
    <dbReference type="NCBI Taxonomy" id="1008807"/>
    <lineage>
        <taxon>Eukaryota</taxon>
        <taxon>Discoba</taxon>
        <taxon>Heterolobosea</taxon>
        <taxon>Tetramitia</taxon>
        <taxon>Eutetramitia</taxon>
        <taxon>Acrasidae</taxon>
        <taxon>Acrasis</taxon>
    </lineage>
</organism>
<keyword evidence="5" id="KW-0805">Transcription regulation</keyword>
<feature type="region of interest" description="Disordered" evidence="8">
    <location>
        <begin position="139"/>
        <end position="190"/>
    </location>
</feature>
<dbReference type="GO" id="GO:0016592">
    <property type="term" value="C:mediator complex"/>
    <property type="evidence" value="ECO:0007669"/>
    <property type="project" value="TreeGrafter"/>
</dbReference>
<evidence type="ECO:0000256" key="5">
    <source>
        <dbReference type="ARBA" id="ARBA00023015"/>
    </source>
</evidence>
<feature type="compositionally biased region" description="Pro residues" evidence="8">
    <location>
        <begin position="145"/>
        <end position="155"/>
    </location>
</feature>
<sequence>MFESESYSSIGDFLFDKSQTSNSLLGFKLVFSLYDTHTMCLRVNVCRKNMRRINAKEVLLETNEDTGPLWVNILPMRGIPGQVHSSNMLFGTQKSDSNENDVTVTTFGRHFPVNCDLLMVEVPKPVTFEDPFGSLHAITMQPTLSPSPPTTPEPPKSINLVKKESLRVKANPNTPTPKNESQNSNHMLDQKTTPITTTPLLNDAVGTTTATTTPLVAASTPQQEANPITPLLKIDTPIPTTPQPDVMKDKKPKAKKRKKTADSNDDDFDFDLDDLKVDFDFFDDDKKKKKKSKEKKTTKTQEAPLKTTSPVVSTTPLPTTPSIHSNPTTPSTTVQSQQPQTSQPVTFKHQQQQPTLILQDDFDYESAVKRNQQIMEQRMESRRRNRELLYKLSLEDNNIEQSSSSANEKNNQDLLHAPIVSHQTLTDQQHETRVSIQSFTPIQSTLIPFKPTTTRPRSTPQYTPQLPTCTSDMNHSQSSNHEHSTPSKKRCVRPTTPHKHTNSTLNHHQPNHKHLQSNQTFLCDLKFTGDVLTFGRFVTSKVFSRAAEWSKREAPVNNQSELKMVPFLMSGFWQHLESSSNDRLYPSQASNSCIPLISISNSTWDILHDFVRTNCFTSTKYESFIHKNDISRVLSSVCKLIKDKKAPGAVNYYPLSLTNKHNNTTMITPLETPNIRVGYGDQWIDMECKATKWWQELLLEPYATPKKIHYLVLSFRDVRFDRDFFNHLVIDYFSQLSSTFEALKLGSLQPLHHHAHKNGIVFFDVNYMNQIWTHDRDSIISEFNRQIASFMNHELQEWISTVASNQSSIVIYVMDPHHSSVDLNHVDLQRDDYCSYHHLFDLFDAFKNHPQIRVQFINPSQIRFDSIRSHSLKELAFCTFNLIRQSDSKWSTCPHVSGQSLYSPHSRIVPQSTCEQISCMDDHHRSSSSSSTTNTTNTINNRHRHVTLHVTYSIIYLQSSQVLSDHSQDSHCTNLCNCPMILNALISDDGGELCEMFTMTSHDYIKKQGTGKVLDWIISQLHLHACEIMTHAHKRVLLYWEYVVVRSQGTLRDEERDAWNKIIKNFYDSHSIRGLMVVMGLEFENVELQVIRDGFDASDLDNMDAFVYSVQHQMNDDINLSQAFLISRMDQSGDYKILEMVMYMCTKNVKREDYPKLLIKWLRQYYHLGWLRLDANEGIRKSHVPPHVQMLRDLTFLCKNFVYDKHVEWKEHYMC</sequence>
<feature type="region of interest" description="Disordered" evidence="8">
    <location>
        <begin position="214"/>
        <end position="270"/>
    </location>
</feature>